<protein>
    <submittedName>
        <fullName evidence="2">Uncharacterized protein</fullName>
    </submittedName>
</protein>
<dbReference type="OrthoDB" id="544784at2759"/>
<feature type="compositionally biased region" description="Polar residues" evidence="1">
    <location>
        <begin position="1"/>
        <end position="10"/>
    </location>
</feature>
<keyword evidence="3" id="KW-1185">Reference proteome</keyword>
<dbReference type="AlphaFoldDB" id="A0A835SK80"/>
<proteinExistence type="predicted"/>
<reference evidence="2" key="1">
    <citation type="journal article" date="2020" name="bioRxiv">
        <title>Comparative genomics of Chlamydomonas.</title>
        <authorList>
            <person name="Craig R.J."/>
            <person name="Hasan A.R."/>
            <person name="Ness R.W."/>
            <person name="Keightley P.D."/>
        </authorList>
    </citation>
    <scope>NUCLEOTIDE SEQUENCE</scope>
    <source>
        <strain evidence="2">SAG 7.73</strain>
    </source>
</reference>
<evidence type="ECO:0000313" key="2">
    <source>
        <dbReference type="EMBL" id="KAG2423874.1"/>
    </source>
</evidence>
<dbReference type="EMBL" id="JAEHOC010000072">
    <property type="protein sequence ID" value="KAG2423874.1"/>
    <property type="molecule type" value="Genomic_DNA"/>
</dbReference>
<evidence type="ECO:0000256" key="1">
    <source>
        <dbReference type="SAM" id="MobiDB-lite"/>
    </source>
</evidence>
<dbReference type="Proteomes" id="UP000650467">
    <property type="component" value="Unassembled WGS sequence"/>
</dbReference>
<gene>
    <name evidence="2" type="ORF">HXX76_014928</name>
</gene>
<comment type="caution">
    <text evidence="2">The sequence shown here is derived from an EMBL/GenBank/DDBJ whole genome shotgun (WGS) entry which is preliminary data.</text>
</comment>
<feature type="compositionally biased region" description="Polar residues" evidence="1">
    <location>
        <begin position="35"/>
        <end position="54"/>
    </location>
</feature>
<sequence length="119" mass="12480">MVPTTHSQQPSMASSAAHVHHHDLASCPAHHPAQSRHTVLMHTSSASGPQPTQSYEASTFAGVSVLQQFGLGGVSDYPKLVSALTLVSCSTLRPPATALLGLALLEEATQLPYDLISLE</sequence>
<name>A0A835SK80_CHLIN</name>
<accession>A0A835SK80</accession>
<feature type="region of interest" description="Disordered" evidence="1">
    <location>
        <begin position="1"/>
        <end position="54"/>
    </location>
</feature>
<organism evidence="2 3">
    <name type="scientific">Chlamydomonas incerta</name>
    <dbReference type="NCBI Taxonomy" id="51695"/>
    <lineage>
        <taxon>Eukaryota</taxon>
        <taxon>Viridiplantae</taxon>
        <taxon>Chlorophyta</taxon>
        <taxon>core chlorophytes</taxon>
        <taxon>Chlorophyceae</taxon>
        <taxon>CS clade</taxon>
        <taxon>Chlamydomonadales</taxon>
        <taxon>Chlamydomonadaceae</taxon>
        <taxon>Chlamydomonas</taxon>
    </lineage>
</organism>
<evidence type="ECO:0000313" key="3">
    <source>
        <dbReference type="Proteomes" id="UP000650467"/>
    </source>
</evidence>